<proteinExistence type="predicted"/>
<organism evidence="1 2">
    <name type="scientific">Ascaris lumbricoides</name>
    <name type="common">Giant roundworm</name>
    <dbReference type="NCBI Taxonomy" id="6252"/>
    <lineage>
        <taxon>Eukaryota</taxon>
        <taxon>Metazoa</taxon>
        <taxon>Ecdysozoa</taxon>
        <taxon>Nematoda</taxon>
        <taxon>Chromadorea</taxon>
        <taxon>Rhabditida</taxon>
        <taxon>Spirurina</taxon>
        <taxon>Ascaridomorpha</taxon>
        <taxon>Ascaridoidea</taxon>
        <taxon>Ascarididae</taxon>
        <taxon>Ascaris</taxon>
    </lineage>
</organism>
<dbReference type="AlphaFoldDB" id="A0A0M3I0D3"/>
<dbReference type="Proteomes" id="UP000036681">
    <property type="component" value="Unplaced"/>
</dbReference>
<dbReference type="WBParaSite" id="ALUE_0000956901-mRNA-1">
    <property type="protein sequence ID" value="ALUE_0000956901-mRNA-1"/>
    <property type="gene ID" value="ALUE_0000956901"/>
</dbReference>
<evidence type="ECO:0000313" key="2">
    <source>
        <dbReference type="WBParaSite" id="ALUE_0000956901-mRNA-1"/>
    </source>
</evidence>
<keyword evidence="1" id="KW-1185">Reference proteome</keyword>
<accession>A0A0M3I0D3</accession>
<reference evidence="2" key="1">
    <citation type="submission" date="2017-02" db="UniProtKB">
        <authorList>
            <consortium name="WormBaseParasite"/>
        </authorList>
    </citation>
    <scope>IDENTIFICATION</scope>
</reference>
<name>A0A0M3I0D3_ASCLU</name>
<evidence type="ECO:0000313" key="1">
    <source>
        <dbReference type="Proteomes" id="UP000036681"/>
    </source>
</evidence>
<protein>
    <submittedName>
        <fullName evidence="2">Phage portal protein</fullName>
    </submittedName>
</protein>
<sequence length="80" mass="9234">MQILLDSSNELLTVFSTIKNLGYWEMAHERIGLMMARIGKLENWRQKKLIDGGDVQEIAEWTKGSEIPEIDYKYSVDDGD</sequence>